<organism evidence="7 8">
    <name type="scientific">Diceros bicornis minor</name>
    <name type="common">South-central black rhinoceros</name>
    <dbReference type="NCBI Taxonomy" id="77932"/>
    <lineage>
        <taxon>Eukaryota</taxon>
        <taxon>Metazoa</taxon>
        <taxon>Chordata</taxon>
        <taxon>Craniata</taxon>
        <taxon>Vertebrata</taxon>
        <taxon>Euteleostomi</taxon>
        <taxon>Mammalia</taxon>
        <taxon>Eutheria</taxon>
        <taxon>Laurasiatheria</taxon>
        <taxon>Perissodactyla</taxon>
        <taxon>Rhinocerotidae</taxon>
        <taxon>Diceros</taxon>
    </lineage>
</organism>
<evidence type="ECO:0008006" key="9">
    <source>
        <dbReference type="Google" id="ProtNLM"/>
    </source>
</evidence>
<keyword evidence="4" id="KW-0560">Oxidoreductase</keyword>
<dbReference type="PANTHER" id="PTHR24291">
    <property type="entry name" value="CYTOCHROME P450 FAMILY 4"/>
    <property type="match status" value="1"/>
</dbReference>
<dbReference type="PANTHER" id="PTHR24291:SF39">
    <property type="entry name" value="CYTOCHROME P450 4A11-RELATED"/>
    <property type="match status" value="1"/>
</dbReference>
<proteinExistence type="inferred from homology"/>
<keyword evidence="6" id="KW-0472">Membrane</keyword>
<keyword evidence="3" id="KW-0256">Endoplasmic reticulum</keyword>
<evidence type="ECO:0000256" key="3">
    <source>
        <dbReference type="ARBA" id="ARBA00022824"/>
    </source>
</evidence>
<feature type="non-terminal residue" evidence="7">
    <location>
        <position position="1"/>
    </location>
</feature>
<dbReference type="GO" id="GO:0020037">
    <property type="term" value="F:heme binding"/>
    <property type="evidence" value="ECO:0007669"/>
    <property type="project" value="InterPro"/>
</dbReference>
<name>A0A7J7F5G8_DICBM</name>
<evidence type="ECO:0000313" key="8">
    <source>
        <dbReference type="Proteomes" id="UP000551758"/>
    </source>
</evidence>
<comment type="subcellular location">
    <subcellularLocation>
        <location evidence="1">Endoplasmic reticulum membrane</location>
    </subcellularLocation>
</comment>
<dbReference type="SUPFAM" id="SSF48264">
    <property type="entry name" value="Cytochrome P450"/>
    <property type="match status" value="1"/>
</dbReference>
<dbReference type="Proteomes" id="UP000551758">
    <property type="component" value="Unassembled WGS sequence"/>
</dbReference>
<gene>
    <name evidence="7" type="ORF">HPG69_012287</name>
</gene>
<dbReference type="GO" id="GO:0006629">
    <property type="term" value="P:lipid metabolic process"/>
    <property type="evidence" value="ECO:0007669"/>
    <property type="project" value="UniProtKB-ARBA"/>
</dbReference>
<evidence type="ECO:0000256" key="1">
    <source>
        <dbReference type="ARBA" id="ARBA00004586"/>
    </source>
</evidence>
<evidence type="ECO:0000256" key="5">
    <source>
        <dbReference type="ARBA" id="ARBA00023033"/>
    </source>
</evidence>
<evidence type="ECO:0000313" key="7">
    <source>
        <dbReference type="EMBL" id="KAF5923197.1"/>
    </source>
</evidence>
<evidence type="ECO:0000256" key="4">
    <source>
        <dbReference type="ARBA" id="ARBA00023002"/>
    </source>
</evidence>
<dbReference type="AlphaFoldDB" id="A0A7J7F5G8"/>
<dbReference type="GO" id="GO:0005789">
    <property type="term" value="C:endoplasmic reticulum membrane"/>
    <property type="evidence" value="ECO:0007669"/>
    <property type="project" value="UniProtKB-SubCell"/>
</dbReference>
<evidence type="ECO:0000256" key="2">
    <source>
        <dbReference type="ARBA" id="ARBA00010617"/>
    </source>
</evidence>
<evidence type="ECO:0000256" key="6">
    <source>
        <dbReference type="ARBA" id="ARBA00023136"/>
    </source>
</evidence>
<comment type="caution">
    <text evidence="7">The sequence shown here is derived from an EMBL/GenBank/DDBJ whole genome shotgun (WGS) entry which is preliminary data.</text>
</comment>
<dbReference type="InterPro" id="IPR036396">
    <property type="entry name" value="Cyt_P450_sf"/>
</dbReference>
<keyword evidence="5" id="KW-0503">Monooxygenase</keyword>
<dbReference type="InterPro" id="IPR050196">
    <property type="entry name" value="Cytochrome_P450_Monoox"/>
</dbReference>
<keyword evidence="8" id="KW-1185">Reference proteome</keyword>
<dbReference type="Pfam" id="PF00067">
    <property type="entry name" value="p450"/>
    <property type="match status" value="1"/>
</dbReference>
<dbReference type="EMBL" id="JACDTQ010001359">
    <property type="protein sequence ID" value="KAF5923197.1"/>
    <property type="molecule type" value="Genomic_DNA"/>
</dbReference>
<dbReference type="GO" id="GO:0005506">
    <property type="term" value="F:iron ion binding"/>
    <property type="evidence" value="ECO:0007669"/>
    <property type="project" value="InterPro"/>
</dbReference>
<dbReference type="GO" id="GO:0016712">
    <property type="term" value="F:oxidoreductase activity, acting on paired donors, with incorporation or reduction of molecular oxygen, reduced flavin or flavoprotein as one donor, and incorporation of one atom of oxygen"/>
    <property type="evidence" value="ECO:0007669"/>
    <property type="project" value="UniProtKB-ARBA"/>
</dbReference>
<reference evidence="7 8" key="1">
    <citation type="journal article" date="2020" name="Mol. Biol. Evol.">
        <title>Interspecific Gene Flow and the Evolution of Specialization in Black and White Rhinoceros.</title>
        <authorList>
            <person name="Moodley Y."/>
            <person name="Westbury M.V."/>
            <person name="Russo I.M."/>
            <person name="Gopalakrishnan S."/>
            <person name="Rakotoarivelo A."/>
            <person name="Olsen R.A."/>
            <person name="Prost S."/>
            <person name="Tunstall T."/>
            <person name="Ryder O.A."/>
            <person name="Dalen L."/>
            <person name="Bruford M.W."/>
        </authorList>
    </citation>
    <scope>NUCLEOTIDE SEQUENCE [LARGE SCALE GENOMIC DNA]</scope>
    <source>
        <strain evidence="7">SBR-YM</strain>
        <tissue evidence="7">Skin</tissue>
    </source>
</reference>
<feature type="non-terminal residue" evidence="7">
    <location>
        <position position="512"/>
    </location>
</feature>
<sequence length="512" mass="57145">GWDYSLLTDLGWVLRGGPQQSGKSELQSLCTMSVSVLNPTRPLGGISGLLQVASLLGLVLLLLKAAQLYLRRQWLLKAIQEFPCPPSHWLYGHSQEAGRSRMGKWDRRVGQGSPDHGQQIRLTKPYRVAAMSAEPTHLAMASVAPLFPSTYSPCVSHWENSFVAAVLRSSQHLQKELLNKVEKFLCAYPCWLWGSEVLFIVYDPDYMKTQSLTGLTDSWLPGYGLLLLNGQMWFQHWWMLTPAFHYDILKPYMALMTDSVRVMLQDELTLANLSSGAFSGRVDTPGCDSEEQSRINDPNTRQDKWEEIISQDSHLEIFGYVSLMTLDPIMKCAFSHQSSIQRDRNSQSYIQAIGDLKTLFFHVRNASYQNYIIYRLTPDGRWNHRACQLTHQHTDGRALPTQLEKPLVSQTLPALQDGLGFQGPLGPDALHHHVHQGGTETLSTILLNTATLSCPSSGGPRNCIGKLKVAMALTLLHFELAPDPSRVPAPLPRIVLKSKNGSTCISGRSSNT</sequence>
<dbReference type="Gene3D" id="1.10.630.10">
    <property type="entry name" value="Cytochrome P450"/>
    <property type="match status" value="1"/>
</dbReference>
<accession>A0A7J7F5G8</accession>
<protein>
    <recommendedName>
        <fullName evidence="9">Cytochrome P450</fullName>
    </recommendedName>
</protein>
<comment type="similarity">
    <text evidence="2">Belongs to the cytochrome P450 family.</text>
</comment>
<dbReference type="InterPro" id="IPR001128">
    <property type="entry name" value="Cyt_P450"/>
</dbReference>